<name>A0A1N6N6B0_9GAMM</name>
<dbReference type="EMBL" id="FTLW01000001">
    <property type="protein sequence ID" value="SIP87561.1"/>
    <property type="molecule type" value="Genomic_DNA"/>
</dbReference>
<evidence type="ECO:0000313" key="2">
    <source>
        <dbReference type="EMBL" id="SIP87561.1"/>
    </source>
</evidence>
<proteinExistence type="predicted"/>
<evidence type="ECO:0008006" key="4">
    <source>
        <dbReference type="Google" id="ProtNLM"/>
    </source>
</evidence>
<keyword evidence="1" id="KW-1133">Transmembrane helix</keyword>
<accession>A0A1N6N6B0</accession>
<dbReference type="STRING" id="1604334.SAMN05421546_0117"/>
<sequence length="163" mass="18416">MHKLSLLVSVNSGLSPYIATTPSGKPVAVLERNTWPKQPLRLEVDGRAHRILHEVASHHFLLNNFRYALVDDLGVTLASCIAAPATRTTEVRIGDADYRLVRRKRWWSMHFVLQDAHGRPLGQIIETTGISLWRRKFRVDAPADIGVPAAMFLFFLAATFTFR</sequence>
<protein>
    <recommendedName>
        <fullName evidence="4">Scramblase</fullName>
    </recommendedName>
</protein>
<keyword evidence="3" id="KW-1185">Reference proteome</keyword>
<keyword evidence="1" id="KW-0812">Transmembrane</keyword>
<feature type="transmembrane region" description="Helical" evidence="1">
    <location>
        <begin position="141"/>
        <end position="162"/>
    </location>
</feature>
<keyword evidence="1" id="KW-0472">Membrane</keyword>
<evidence type="ECO:0000313" key="3">
    <source>
        <dbReference type="Proteomes" id="UP000241788"/>
    </source>
</evidence>
<dbReference type="OrthoDB" id="6893583at2"/>
<dbReference type="RefSeq" id="WP_076584540.1">
    <property type="nucleotide sequence ID" value="NZ_FTLW01000001.1"/>
</dbReference>
<dbReference type="AlphaFoldDB" id="A0A1N6N6B0"/>
<reference evidence="3" key="1">
    <citation type="submission" date="2017-01" db="EMBL/GenBank/DDBJ databases">
        <authorList>
            <person name="Varghese N."/>
            <person name="Submissions S."/>
        </authorList>
    </citation>
    <scope>NUCLEOTIDE SEQUENCE [LARGE SCALE GENOMIC DNA]</scope>
    <source>
        <strain evidence="3">UM1</strain>
    </source>
</reference>
<dbReference type="Proteomes" id="UP000241788">
    <property type="component" value="Unassembled WGS sequence"/>
</dbReference>
<gene>
    <name evidence="2" type="ORF">SAMN05421546_0117</name>
</gene>
<evidence type="ECO:0000256" key="1">
    <source>
        <dbReference type="SAM" id="Phobius"/>
    </source>
</evidence>
<organism evidence="2 3">
    <name type="scientific">Solilutibacter tolerans</name>
    <dbReference type="NCBI Taxonomy" id="1604334"/>
    <lineage>
        <taxon>Bacteria</taxon>
        <taxon>Pseudomonadati</taxon>
        <taxon>Pseudomonadota</taxon>
        <taxon>Gammaproteobacteria</taxon>
        <taxon>Lysobacterales</taxon>
        <taxon>Lysobacteraceae</taxon>
        <taxon>Solilutibacter</taxon>
    </lineage>
</organism>